<dbReference type="SUPFAM" id="SSF50156">
    <property type="entry name" value="PDZ domain-like"/>
    <property type="match status" value="3"/>
</dbReference>
<feature type="region of interest" description="Disordered" evidence="6">
    <location>
        <begin position="1"/>
        <end position="112"/>
    </location>
</feature>
<dbReference type="InterPro" id="IPR025926">
    <property type="entry name" value="PDZ-like_dom"/>
</dbReference>
<dbReference type="Gene3D" id="2.30.42.10">
    <property type="match status" value="3"/>
</dbReference>
<comment type="similarity">
    <text evidence="2">Belongs to the peptidase S1C family.</text>
</comment>
<feature type="compositionally biased region" description="Pro residues" evidence="6">
    <location>
        <begin position="82"/>
        <end position="107"/>
    </location>
</feature>
<evidence type="ECO:0000313" key="9">
    <source>
        <dbReference type="Proteomes" id="UP000326924"/>
    </source>
</evidence>
<dbReference type="InterPro" id="IPR036034">
    <property type="entry name" value="PDZ_sf"/>
</dbReference>
<dbReference type="InterPro" id="IPR001940">
    <property type="entry name" value="Peptidase_S1C"/>
</dbReference>
<dbReference type="GO" id="GO:0004252">
    <property type="term" value="F:serine-type endopeptidase activity"/>
    <property type="evidence" value="ECO:0007669"/>
    <property type="project" value="InterPro"/>
</dbReference>
<dbReference type="OrthoDB" id="4217619at2759"/>
<comment type="caution">
    <text evidence="8">The sequence shown here is derived from an EMBL/GenBank/DDBJ whole genome shotgun (WGS) entry which is preliminary data.</text>
</comment>
<reference evidence="8 9" key="1">
    <citation type="submission" date="2019-09" db="EMBL/GenBank/DDBJ databases">
        <title>Draft genome of the ectomycorrhizal ascomycete Sphaerosporella brunnea.</title>
        <authorList>
            <consortium name="DOE Joint Genome Institute"/>
            <person name="Benucci G.M."/>
            <person name="Marozzi G."/>
            <person name="Antonielli L."/>
            <person name="Sanchez S."/>
            <person name="Marco P."/>
            <person name="Wang X."/>
            <person name="Falini L.B."/>
            <person name="Barry K."/>
            <person name="Haridas S."/>
            <person name="Lipzen A."/>
            <person name="Labutti K."/>
            <person name="Grigoriev I.V."/>
            <person name="Murat C."/>
            <person name="Martin F."/>
            <person name="Albertini E."/>
            <person name="Donnini D."/>
            <person name="Bonito G."/>
        </authorList>
    </citation>
    <scope>NUCLEOTIDE SEQUENCE [LARGE SCALE GENOMIC DNA]</scope>
    <source>
        <strain evidence="8 9">Sb_GMNB300</strain>
    </source>
</reference>
<feature type="domain" description="PDZ" evidence="7">
    <location>
        <begin position="1006"/>
        <end position="1095"/>
    </location>
</feature>
<comment type="function">
    <text evidence="1">Nuclear serine protease which mediates apoptosis.</text>
</comment>
<dbReference type="InterPro" id="IPR001478">
    <property type="entry name" value="PDZ"/>
</dbReference>
<feature type="domain" description="PDZ" evidence="7">
    <location>
        <begin position="908"/>
        <end position="984"/>
    </location>
</feature>
<dbReference type="SMART" id="SM00228">
    <property type="entry name" value="PDZ"/>
    <property type="match status" value="3"/>
</dbReference>
<dbReference type="AlphaFoldDB" id="A0A5J5EKB7"/>
<dbReference type="Pfam" id="PF12812">
    <property type="entry name" value="PDZ_1"/>
    <property type="match status" value="1"/>
</dbReference>
<dbReference type="Proteomes" id="UP000326924">
    <property type="component" value="Unassembled WGS sequence"/>
</dbReference>
<dbReference type="CDD" id="cd06719">
    <property type="entry name" value="PDZ2-4_Nma111p-like"/>
    <property type="match status" value="1"/>
</dbReference>
<evidence type="ECO:0000256" key="5">
    <source>
        <dbReference type="ARBA" id="ARBA00022703"/>
    </source>
</evidence>
<dbReference type="SUPFAM" id="SSF50494">
    <property type="entry name" value="Trypsin-like serine proteases"/>
    <property type="match status" value="1"/>
</dbReference>
<dbReference type="InterPro" id="IPR043504">
    <property type="entry name" value="Peptidase_S1_PA_chymotrypsin"/>
</dbReference>
<evidence type="ECO:0000256" key="4">
    <source>
        <dbReference type="ARBA" id="ARBA00021524"/>
    </source>
</evidence>
<dbReference type="InParanoid" id="A0A5J5EKB7"/>
<dbReference type="Pfam" id="PF13365">
    <property type="entry name" value="Trypsin_2"/>
    <property type="match status" value="1"/>
</dbReference>
<dbReference type="PANTHER" id="PTHR46366">
    <property type="entry name" value="PRO-APOPTOTIC SERINE PROTEASE NMA111"/>
    <property type="match status" value="1"/>
</dbReference>
<sequence length="1145" mass="125301">MTLPVAPAQNIIKTPYVPTPDSALRHKPSQPSLDDSSYFPPLNETPVGPSKEILKNLENSRSWTESDDSTQDKTKVAAASLPAPPAIPQAPPLSTPAPEVEQPPPASEPATPSLAVAEPIANKKLVALEKAPSLQRSLSVLSVASSVAVTSPSDKETWDRTLARVINGVVSIKATTTRPFDTESAGDYNATGFVISKEHGLILSNRHVVNPAPITSVAVFVNYEEIPIWPVYRDPIHDFGIFRYDPEKLKHIKVEEIELHPDAAHVGADIRVVGNDAGEKLSILGSTLARLDRHAPSYGVDSYNDFNTFYMQAASGTSGGSSGSPVLNIQGHAVALNAGGSNSSQSSFYLPLHRVVRAVEKIKKGEHVSRGTLQTEFLFKSYDELQRLGMDAKLEEECRARFPNASGLLSVIRVLRGGPASASRPDSDKHTGITVDGCTRVPGLEPGDILFSCNGKHLTGFVELWEIIDESVGEEITLEFFRAGKDGGASGMCQVVCRVQDLHSITPSRFLEIGGSTFHDMSYQVARSHNCELGTGVFCAASGFLLWSSWSRDFLLTAVDGKPTKTLDQFIEVIRALPDRKRVPVMTRPLGKTDEHIMMVDIDRHFFLAAVFERDDVAGTWNRKELGPPPAAEPEEVKPASPASEPEEDEDDPDALALDKIKSALVNVVCRLPYSVYGYTSASNFSGVGLIVSVDPIPLIVFDRTAVPTEMLDIRLTVSNKSFPGRVVYLGAFALVTFDRHILPQDVTVPTWDEVPLKVRDEVRVVGLTSDQLLVTKDSTICSIGMNFNTKQCNPPRHRLINAENINVLEAPSCWGGVIARKPSGPSDTLKVSAFYMAVSSQNRGGDDVCWTQGLDIQRYIMPVVKKIQAGVESGNPQPVEPSTRDLGIEFADMSLSTVSTMGLSEQRFKGFVKAAKKFRGNPRPLVVETRLRPLPPGADEEETLKIADIVLEIEGKPIYRVSELTDLRLEDKETVEVIVLRGRKEVKLTIPTVRSWPSSSNTIVQFFGAILHATHSAALEQVAPTATLVPQNTPGVYVGGVSYGSPALDNIRPTHWILEIDGTPVDSIEDVLALVKEKRWQQGEYVRVKQVSRKGITSLVSVKVDERFWPTLCWIKDAENAKEGFGWRQERWSGEEFVEPFDEA</sequence>
<evidence type="ECO:0000256" key="3">
    <source>
        <dbReference type="ARBA" id="ARBA00020338"/>
    </source>
</evidence>
<dbReference type="InterPro" id="IPR009003">
    <property type="entry name" value="Peptidase_S1_PA"/>
</dbReference>
<evidence type="ECO:0000256" key="1">
    <source>
        <dbReference type="ARBA" id="ARBA00002558"/>
    </source>
</evidence>
<dbReference type="PRINTS" id="PR00834">
    <property type="entry name" value="PROTEASES2C"/>
</dbReference>
<feature type="region of interest" description="Disordered" evidence="6">
    <location>
        <begin position="622"/>
        <end position="653"/>
    </location>
</feature>
<evidence type="ECO:0000259" key="7">
    <source>
        <dbReference type="SMART" id="SM00228"/>
    </source>
</evidence>
<dbReference type="PANTHER" id="PTHR46366:SF1">
    <property type="entry name" value="PDZ DOMAIN-CONTAINING PROTEIN C1685.05"/>
    <property type="match status" value="1"/>
</dbReference>
<gene>
    <name evidence="8" type="ORF">FN846DRAFT_784947</name>
</gene>
<proteinExistence type="inferred from homology"/>
<dbReference type="GO" id="GO:0006508">
    <property type="term" value="P:proteolysis"/>
    <property type="evidence" value="ECO:0007669"/>
    <property type="project" value="InterPro"/>
</dbReference>
<organism evidence="8 9">
    <name type="scientific">Sphaerosporella brunnea</name>
    <dbReference type="NCBI Taxonomy" id="1250544"/>
    <lineage>
        <taxon>Eukaryota</taxon>
        <taxon>Fungi</taxon>
        <taxon>Dikarya</taxon>
        <taxon>Ascomycota</taxon>
        <taxon>Pezizomycotina</taxon>
        <taxon>Pezizomycetes</taxon>
        <taxon>Pezizales</taxon>
        <taxon>Pyronemataceae</taxon>
        <taxon>Sphaerosporella</taxon>
    </lineage>
</organism>
<dbReference type="EMBL" id="VXIS01000259">
    <property type="protein sequence ID" value="KAA8895527.1"/>
    <property type="molecule type" value="Genomic_DNA"/>
</dbReference>
<protein>
    <recommendedName>
        <fullName evidence="3">Pro-apoptotic serine protease NMA111</fullName>
    </recommendedName>
    <alternativeName>
        <fullName evidence="4">Pro-apoptotic serine protease nma111</fullName>
    </alternativeName>
</protein>
<keyword evidence="9" id="KW-1185">Reference proteome</keyword>
<evidence type="ECO:0000256" key="6">
    <source>
        <dbReference type="SAM" id="MobiDB-lite"/>
    </source>
</evidence>
<feature type="domain" description="PDZ" evidence="7">
    <location>
        <begin position="388"/>
        <end position="484"/>
    </location>
</feature>
<accession>A0A5J5EKB7</accession>
<name>A0A5J5EKB7_9PEZI</name>
<evidence type="ECO:0000256" key="2">
    <source>
        <dbReference type="ARBA" id="ARBA00010541"/>
    </source>
</evidence>
<evidence type="ECO:0000313" key="8">
    <source>
        <dbReference type="EMBL" id="KAA8895527.1"/>
    </source>
</evidence>
<dbReference type="Gene3D" id="2.40.10.10">
    <property type="entry name" value="Trypsin-like serine proteases"/>
    <property type="match status" value="2"/>
</dbReference>
<dbReference type="GO" id="GO:0006915">
    <property type="term" value="P:apoptotic process"/>
    <property type="evidence" value="ECO:0007669"/>
    <property type="project" value="UniProtKB-KW"/>
</dbReference>
<keyword evidence="5" id="KW-0053">Apoptosis</keyword>